<accession>A0A1G7LIB8</accession>
<dbReference type="Pfam" id="PF21623">
    <property type="entry name" value="HK_sensor_dom_bact"/>
    <property type="match status" value="1"/>
</dbReference>
<dbReference type="InterPro" id="IPR005467">
    <property type="entry name" value="His_kinase_dom"/>
</dbReference>
<keyword evidence="2" id="KW-1133">Transmembrane helix</keyword>
<keyword evidence="4" id="KW-0418">Kinase</keyword>
<dbReference type="Proteomes" id="UP000182114">
    <property type="component" value="Unassembled WGS sequence"/>
</dbReference>
<protein>
    <submittedName>
        <fullName evidence="4">Two-component sensor histidine kinase, contains HisKA and HATPase domains</fullName>
    </submittedName>
</protein>
<evidence type="ECO:0000313" key="4">
    <source>
        <dbReference type="EMBL" id="SDF49277.1"/>
    </source>
</evidence>
<dbReference type="GO" id="GO:0016301">
    <property type="term" value="F:kinase activity"/>
    <property type="evidence" value="ECO:0007669"/>
    <property type="project" value="UniProtKB-KW"/>
</dbReference>
<evidence type="ECO:0000259" key="3">
    <source>
        <dbReference type="PROSITE" id="PS50109"/>
    </source>
</evidence>
<dbReference type="PANTHER" id="PTHR43065">
    <property type="entry name" value="SENSOR HISTIDINE KINASE"/>
    <property type="match status" value="1"/>
</dbReference>
<feature type="coiled-coil region" evidence="1">
    <location>
        <begin position="33"/>
        <end position="60"/>
    </location>
</feature>
<evidence type="ECO:0000256" key="2">
    <source>
        <dbReference type="SAM" id="Phobius"/>
    </source>
</evidence>
<keyword evidence="4" id="KW-0808">Transferase</keyword>
<reference evidence="5" key="1">
    <citation type="submission" date="2016-10" db="EMBL/GenBank/DDBJ databases">
        <authorList>
            <person name="Varghese N."/>
            <person name="Submissions S."/>
        </authorList>
    </citation>
    <scope>NUCLEOTIDE SEQUENCE [LARGE SCALE GENOMIC DNA]</scope>
    <source>
        <strain evidence="5">DSM 24729</strain>
    </source>
</reference>
<dbReference type="PROSITE" id="PS50109">
    <property type="entry name" value="HIS_KIN"/>
    <property type="match status" value="1"/>
</dbReference>
<dbReference type="SUPFAM" id="SSF55874">
    <property type="entry name" value="ATPase domain of HSP90 chaperone/DNA topoisomerase II/histidine kinase"/>
    <property type="match status" value="1"/>
</dbReference>
<dbReference type="InterPro" id="IPR003594">
    <property type="entry name" value="HATPase_dom"/>
</dbReference>
<dbReference type="SUPFAM" id="SSF103190">
    <property type="entry name" value="Sensory domain-like"/>
    <property type="match status" value="1"/>
</dbReference>
<keyword evidence="5" id="KW-1185">Reference proteome</keyword>
<dbReference type="eggNOG" id="COG3920">
    <property type="taxonomic scope" value="Bacteria"/>
</dbReference>
<keyword evidence="2" id="KW-0812">Transmembrane</keyword>
<evidence type="ECO:0000313" key="5">
    <source>
        <dbReference type="Proteomes" id="UP000182114"/>
    </source>
</evidence>
<dbReference type="InterPro" id="IPR048760">
    <property type="entry name" value="VP0354-like_sensor_dom"/>
</dbReference>
<dbReference type="InterPro" id="IPR029151">
    <property type="entry name" value="Sensor-like_sf"/>
</dbReference>
<sequence>MSKKLIAISIALFAILSVAIWVITVIRINKFEKNLLAIELADSEAELKSAHEQLLNLYETSKKKVLFFKDLVEANYNQTKSFKEVGPIFYYFLKNEDDYFQARIIDPDGKELLKVENMYNNVSIYENKHLEDKSNRYYVQKTLKLKKGQTFVSNIDLNIENNIIETPYRPTVRFFTKIFDPDDNLLGIVGLNLNAATWLNGIGTQNISILNNTNEIFYDEHNKNELYTKSTVDLTEKDRNDNPIYNVKKITIGGMSDWTLYTSMHSPEVQHKIKVNKKNTIYFSIFLNLGLLFFMFTIHNLYYKNKHISSLNNAVNLRLEERNTLLKEIHHRVKNNLQVITSLLNLQSRYIQDEDVKSMLKYSQYRIKSIALLHESLYRSDDLSKINYADYLKQLVNGLIISMKGSTNKITLDLEVDEIYFNIDTSIPLGLIINELVTNSLKYAFNDNIGIITISLKKQANNSFLLHIGDNGKGFPKKVKFRDTDTLGLKLVHKLVLQLNGNIEKDNLQTGTTFIITFQEIQELS</sequence>
<dbReference type="Gene3D" id="3.30.565.10">
    <property type="entry name" value="Histidine kinase-like ATPase, C-terminal domain"/>
    <property type="match status" value="1"/>
</dbReference>
<dbReference type="Pfam" id="PF02518">
    <property type="entry name" value="HATPase_c"/>
    <property type="match status" value="1"/>
</dbReference>
<keyword evidence="2" id="KW-0472">Membrane</keyword>
<proteinExistence type="predicted"/>
<dbReference type="Gene3D" id="3.30.450.20">
    <property type="entry name" value="PAS domain"/>
    <property type="match status" value="2"/>
</dbReference>
<name>A0A1G7LIB8_9FLAO</name>
<keyword evidence="1" id="KW-0175">Coiled coil</keyword>
<dbReference type="EMBL" id="FNBD01000018">
    <property type="protein sequence ID" value="SDF49277.1"/>
    <property type="molecule type" value="Genomic_DNA"/>
</dbReference>
<dbReference type="InterPro" id="IPR011495">
    <property type="entry name" value="Sig_transdc_His_kin_sub2_dim/P"/>
</dbReference>
<feature type="transmembrane region" description="Helical" evidence="2">
    <location>
        <begin position="281"/>
        <end position="303"/>
    </location>
</feature>
<dbReference type="AlphaFoldDB" id="A0A1G7LIB8"/>
<organism evidence="4 5">
    <name type="scientific">Cellulophaga baltica</name>
    <dbReference type="NCBI Taxonomy" id="76594"/>
    <lineage>
        <taxon>Bacteria</taxon>
        <taxon>Pseudomonadati</taxon>
        <taxon>Bacteroidota</taxon>
        <taxon>Flavobacteriia</taxon>
        <taxon>Flavobacteriales</taxon>
        <taxon>Flavobacteriaceae</taxon>
        <taxon>Cellulophaga</taxon>
    </lineage>
</organism>
<evidence type="ECO:0000256" key="1">
    <source>
        <dbReference type="SAM" id="Coils"/>
    </source>
</evidence>
<dbReference type="RefSeq" id="WP_074539452.1">
    <property type="nucleotide sequence ID" value="NZ_FNBD01000018.1"/>
</dbReference>
<gene>
    <name evidence="4" type="ORF">SAMN04487992_11837</name>
</gene>
<dbReference type="InterPro" id="IPR036890">
    <property type="entry name" value="HATPase_C_sf"/>
</dbReference>
<dbReference type="SMART" id="SM00387">
    <property type="entry name" value="HATPase_c"/>
    <property type="match status" value="1"/>
</dbReference>
<feature type="domain" description="Histidine kinase" evidence="3">
    <location>
        <begin position="328"/>
        <end position="522"/>
    </location>
</feature>
<dbReference type="PANTHER" id="PTHR43065:SF23">
    <property type="entry name" value="SENSOR HISTIDINE KINASE PDTAS"/>
    <property type="match status" value="1"/>
</dbReference>
<dbReference type="Pfam" id="PF07568">
    <property type="entry name" value="HisKA_2"/>
    <property type="match status" value="1"/>
</dbReference>
<feature type="transmembrane region" description="Helical" evidence="2">
    <location>
        <begin position="6"/>
        <end position="26"/>
    </location>
</feature>